<proteinExistence type="inferred from homology"/>
<dbReference type="InterPro" id="IPR022742">
    <property type="entry name" value="Hydrolase_4"/>
</dbReference>
<dbReference type="SUPFAM" id="SSF53474">
    <property type="entry name" value="alpha/beta-Hydrolases"/>
    <property type="match status" value="1"/>
</dbReference>
<accession>A0A1X1YJH9</accession>
<dbReference type="Pfam" id="PF12146">
    <property type="entry name" value="Hydrolase_4"/>
    <property type="match status" value="1"/>
</dbReference>
<evidence type="ECO:0000313" key="4">
    <source>
        <dbReference type="EMBL" id="ORW11180.1"/>
    </source>
</evidence>
<evidence type="ECO:0000256" key="2">
    <source>
        <dbReference type="ARBA" id="ARBA00022801"/>
    </source>
</evidence>
<evidence type="ECO:0000313" key="5">
    <source>
        <dbReference type="Proteomes" id="UP000193866"/>
    </source>
</evidence>
<dbReference type="Gene3D" id="3.40.50.1820">
    <property type="entry name" value="alpha/beta hydrolase"/>
    <property type="match status" value="1"/>
</dbReference>
<keyword evidence="5" id="KW-1185">Reference proteome</keyword>
<comment type="similarity">
    <text evidence="1">Belongs to the AB hydrolase superfamily.</text>
</comment>
<evidence type="ECO:0000256" key="1">
    <source>
        <dbReference type="ARBA" id="ARBA00008645"/>
    </source>
</evidence>
<dbReference type="InterPro" id="IPR029058">
    <property type="entry name" value="AB_hydrolase_fold"/>
</dbReference>
<reference evidence="4 5" key="1">
    <citation type="submission" date="2016-01" db="EMBL/GenBank/DDBJ databases">
        <title>The new phylogeny of the genus Mycobacterium.</title>
        <authorList>
            <person name="Tarcisio F."/>
            <person name="Conor M."/>
            <person name="Antonella G."/>
            <person name="Elisabetta G."/>
            <person name="Giulia F.S."/>
            <person name="Sara T."/>
            <person name="Anna F."/>
            <person name="Clotilde B."/>
            <person name="Roberto B."/>
            <person name="Veronica D.S."/>
            <person name="Fabio R."/>
            <person name="Monica P."/>
            <person name="Olivier J."/>
            <person name="Enrico T."/>
            <person name="Nicola S."/>
        </authorList>
    </citation>
    <scope>NUCLEOTIDE SEQUENCE [LARGE SCALE GENOMIC DNA]</scope>
    <source>
        <strain evidence="4 5">DSM 45394</strain>
    </source>
</reference>
<comment type="caution">
    <text evidence="4">The sequence shown here is derived from an EMBL/GenBank/DDBJ whole genome shotgun (WGS) entry which is preliminary data.</text>
</comment>
<dbReference type="AlphaFoldDB" id="A0A1X1YJH9"/>
<gene>
    <name evidence="4" type="ORF">AWC16_11400</name>
</gene>
<keyword evidence="2" id="KW-0378">Hydrolase</keyword>
<dbReference type="PANTHER" id="PTHR22946:SF9">
    <property type="entry name" value="POLYKETIDE TRANSFERASE AF380"/>
    <property type="match status" value="1"/>
</dbReference>
<evidence type="ECO:0000259" key="3">
    <source>
        <dbReference type="Pfam" id="PF12146"/>
    </source>
</evidence>
<sequence>MNLITVPNFVVIIRAMTRQLADVSFSSGGIRCAGWLYRPTDVDGDVPCVVMAHGFGLTRRDGLAQYADALARAGTAVLVYDHRFMGDSEGEPRQRIRMSDQLRDRMAAIAFARTLDGIDPDRIIVWGYSLSGGNAIHAAAADQRLAGAILLCPFADGRWRMLRETRQHPGNATWVVGRALRDAPVPVAAEPSGRAALTYPGELAGFRATAAPGWRNEVRSGVAFPMLVYRPVTQARKISCPTLIQAGSRDITVSARAIDQLAQRVPGAVLKRYDIDHFEPFHGEHMAGVISDQVAWLGSLGR</sequence>
<dbReference type="Proteomes" id="UP000193866">
    <property type="component" value="Unassembled WGS sequence"/>
</dbReference>
<feature type="domain" description="Serine aminopeptidase S33" evidence="3">
    <location>
        <begin position="48"/>
        <end position="269"/>
    </location>
</feature>
<dbReference type="PANTHER" id="PTHR22946">
    <property type="entry name" value="DIENELACTONE HYDROLASE DOMAIN-CONTAINING PROTEIN-RELATED"/>
    <property type="match status" value="1"/>
</dbReference>
<protein>
    <recommendedName>
        <fullName evidence="3">Serine aminopeptidase S33 domain-containing protein</fullName>
    </recommendedName>
</protein>
<dbReference type="STRING" id="1108812.AWC16_11400"/>
<dbReference type="EMBL" id="LQPG01000018">
    <property type="protein sequence ID" value="ORW11180.1"/>
    <property type="molecule type" value="Genomic_DNA"/>
</dbReference>
<dbReference type="GO" id="GO:0052689">
    <property type="term" value="F:carboxylic ester hydrolase activity"/>
    <property type="evidence" value="ECO:0007669"/>
    <property type="project" value="UniProtKB-ARBA"/>
</dbReference>
<name>A0A1X1YJH9_9MYCO</name>
<organism evidence="4 5">
    <name type="scientific">Mycolicibacter longobardus</name>
    <dbReference type="NCBI Taxonomy" id="1108812"/>
    <lineage>
        <taxon>Bacteria</taxon>
        <taxon>Bacillati</taxon>
        <taxon>Actinomycetota</taxon>
        <taxon>Actinomycetes</taxon>
        <taxon>Mycobacteriales</taxon>
        <taxon>Mycobacteriaceae</taxon>
        <taxon>Mycolicibacter</taxon>
    </lineage>
</organism>
<dbReference type="InterPro" id="IPR050261">
    <property type="entry name" value="FrsA_esterase"/>
</dbReference>